<comment type="caution">
    <text evidence="3">The sequence shown here is derived from an EMBL/GenBank/DDBJ whole genome shotgun (WGS) entry which is preliminary data.</text>
</comment>
<proteinExistence type="predicted"/>
<organism evidence="3 4">
    <name type="scientific">Hibiscus trionum</name>
    <name type="common">Flower of an hour</name>
    <dbReference type="NCBI Taxonomy" id="183268"/>
    <lineage>
        <taxon>Eukaryota</taxon>
        <taxon>Viridiplantae</taxon>
        <taxon>Streptophyta</taxon>
        <taxon>Embryophyta</taxon>
        <taxon>Tracheophyta</taxon>
        <taxon>Spermatophyta</taxon>
        <taxon>Magnoliopsida</taxon>
        <taxon>eudicotyledons</taxon>
        <taxon>Gunneridae</taxon>
        <taxon>Pentapetalae</taxon>
        <taxon>rosids</taxon>
        <taxon>malvids</taxon>
        <taxon>Malvales</taxon>
        <taxon>Malvaceae</taxon>
        <taxon>Malvoideae</taxon>
        <taxon>Hibiscus</taxon>
    </lineage>
</organism>
<keyword evidence="2" id="KW-0732">Signal</keyword>
<dbReference type="AlphaFoldDB" id="A0A9W7H3Q5"/>
<feature type="region of interest" description="Disordered" evidence="1">
    <location>
        <begin position="60"/>
        <end position="86"/>
    </location>
</feature>
<accession>A0A9W7H3Q5</accession>
<feature type="compositionally biased region" description="Basic residues" evidence="1">
    <location>
        <begin position="72"/>
        <end position="86"/>
    </location>
</feature>
<evidence type="ECO:0008006" key="5">
    <source>
        <dbReference type="Google" id="ProtNLM"/>
    </source>
</evidence>
<dbReference type="SUPFAM" id="SSF47699">
    <property type="entry name" value="Bifunctional inhibitor/lipid-transfer protein/seed storage 2S albumin"/>
    <property type="match status" value="1"/>
</dbReference>
<feature type="signal peptide" evidence="2">
    <location>
        <begin position="1"/>
        <end position="21"/>
    </location>
</feature>
<evidence type="ECO:0000313" key="3">
    <source>
        <dbReference type="EMBL" id="GMI69371.1"/>
    </source>
</evidence>
<evidence type="ECO:0000256" key="2">
    <source>
        <dbReference type="SAM" id="SignalP"/>
    </source>
</evidence>
<dbReference type="PANTHER" id="PTHR34377">
    <property type="entry name" value="TETRATRICOPEPTIDE REPEAT (TPR)-LIKE SUPERFAMILY PROTEIN"/>
    <property type="match status" value="1"/>
</dbReference>
<reference evidence="3" key="1">
    <citation type="submission" date="2023-05" db="EMBL/GenBank/DDBJ databases">
        <title>Genome and transcriptome analyses reveal genes involved in the formation of fine ridges on petal epidermal cells in Hibiscus trionum.</title>
        <authorList>
            <person name="Koshimizu S."/>
            <person name="Masuda S."/>
            <person name="Ishii T."/>
            <person name="Shirasu K."/>
            <person name="Hoshino A."/>
            <person name="Arita M."/>
        </authorList>
    </citation>
    <scope>NUCLEOTIDE SEQUENCE</scope>
    <source>
        <strain evidence="3">Hamamatsu line</strain>
    </source>
</reference>
<keyword evidence="4" id="KW-1185">Reference proteome</keyword>
<dbReference type="OrthoDB" id="1930534at2759"/>
<feature type="chain" id="PRO_5040850227" description="Bifunctional inhibitor/plant lipid transfer protein/seed storage helical domain-containing protein" evidence="2">
    <location>
        <begin position="22"/>
        <end position="147"/>
    </location>
</feature>
<sequence>MAAKLGIPMLSLFSVFFVVLSNNLTIIPEQITFPHPLCRSQIALVNFACAMVPILPMPPPPPPPVDGDEHGRSHRHKHRRRHRHRHRIHETPEQRYCCEWLRQIDPVCVCEILLHLPPFLWKPNHKYTVVVDENCSVTYACDGQRRI</sequence>
<evidence type="ECO:0000313" key="4">
    <source>
        <dbReference type="Proteomes" id="UP001165190"/>
    </source>
</evidence>
<protein>
    <recommendedName>
        <fullName evidence="5">Bifunctional inhibitor/plant lipid transfer protein/seed storage helical domain-containing protein</fullName>
    </recommendedName>
</protein>
<dbReference type="PANTHER" id="PTHR34377:SF3">
    <property type="entry name" value="TETRATRICOPEPTIDE REPEAT (TPR)-LIKE SUPERFAMILY PROTEIN"/>
    <property type="match status" value="1"/>
</dbReference>
<evidence type="ECO:0000256" key="1">
    <source>
        <dbReference type="SAM" id="MobiDB-lite"/>
    </source>
</evidence>
<dbReference type="EMBL" id="BSYR01000006">
    <property type="protein sequence ID" value="GMI69371.1"/>
    <property type="molecule type" value="Genomic_DNA"/>
</dbReference>
<dbReference type="InterPro" id="IPR036312">
    <property type="entry name" value="Bifun_inhib/LTP/seed_sf"/>
</dbReference>
<name>A0A9W7H3Q5_HIBTR</name>
<dbReference type="Proteomes" id="UP001165190">
    <property type="component" value="Unassembled WGS sequence"/>
</dbReference>
<gene>
    <name evidence="3" type="ORF">HRI_000606400</name>
</gene>